<dbReference type="EMBL" id="JADNYM010000017">
    <property type="protein sequence ID" value="MBG0740414.1"/>
    <property type="molecule type" value="Genomic_DNA"/>
</dbReference>
<evidence type="ECO:0000313" key="1">
    <source>
        <dbReference type="EMBL" id="MBG0740414.1"/>
    </source>
</evidence>
<organism evidence="1 2">
    <name type="scientific">Arthrobacter terrae</name>
    <dbReference type="NCBI Taxonomy" id="2935737"/>
    <lineage>
        <taxon>Bacteria</taxon>
        <taxon>Bacillati</taxon>
        <taxon>Actinomycetota</taxon>
        <taxon>Actinomycetes</taxon>
        <taxon>Micrococcales</taxon>
        <taxon>Micrococcaceae</taxon>
        <taxon>Arthrobacter</taxon>
    </lineage>
</organism>
<gene>
    <name evidence="1" type="ORF">IV500_13585</name>
</gene>
<name>A0A931G8P6_9MICC</name>
<dbReference type="Pfam" id="PF19650">
    <property type="entry name" value="DUF6153"/>
    <property type="match status" value="1"/>
</dbReference>
<accession>A0A931G8P6</accession>
<proteinExistence type="predicted"/>
<dbReference type="Proteomes" id="UP000655366">
    <property type="component" value="Unassembled WGS sequence"/>
</dbReference>
<keyword evidence="2" id="KW-1185">Reference proteome</keyword>
<reference evidence="1 2" key="1">
    <citation type="submission" date="2020-11" db="EMBL/GenBank/DDBJ databases">
        <title>Arthrobacter antarcticus sp. nov., isolated from Antarctic Soil.</title>
        <authorList>
            <person name="Li J."/>
        </authorList>
    </citation>
    <scope>NUCLEOTIDE SEQUENCE [LARGE SCALE GENOMIC DNA]</scope>
    <source>
        <strain evidence="1 2">Z1-20</strain>
    </source>
</reference>
<dbReference type="RefSeq" id="WP_196397351.1">
    <property type="nucleotide sequence ID" value="NZ_JADNYM010000017.1"/>
</dbReference>
<evidence type="ECO:0000313" key="2">
    <source>
        <dbReference type="Proteomes" id="UP000655366"/>
    </source>
</evidence>
<sequence length="153" mass="15551">MSSTLTLPGIRSMLRWGRLLIVVLGITGGILGMHVIGGAPPESMAPAAMTTPTATAKAVTYVGAAPQETVVSIPNAPGEQAPDICSCSSGCPGSMAMDDACVPTFGPAGVIVPAPQTVTHRYGDIVSGRTPARTAVERIPDGPSLRQLSVSRT</sequence>
<protein>
    <submittedName>
        <fullName evidence="1">Uncharacterized protein</fullName>
    </submittedName>
</protein>
<dbReference type="AlphaFoldDB" id="A0A931G8P6"/>
<comment type="caution">
    <text evidence="1">The sequence shown here is derived from an EMBL/GenBank/DDBJ whole genome shotgun (WGS) entry which is preliminary data.</text>
</comment>
<dbReference type="InterPro" id="IPR046151">
    <property type="entry name" value="DUF6153"/>
</dbReference>